<dbReference type="Pfam" id="PF01205">
    <property type="entry name" value="Impact_N"/>
    <property type="match status" value="1"/>
</dbReference>
<dbReference type="InterPro" id="IPR023582">
    <property type="entry name" value="Impact"/>
</dbReference>
<protein>
    <submittedName>
        <fullName evidence="4">Putative YigZ family protein</fullName>
    </submittedName>
</protein>
<dbReference type="PANTHER" id="PTHR16301">
    <property type="entry name" value="IMPACT-RELATED"/>
    <property type="match status" value="1"/>
</dbReference>
<gene>
    <name evidence="4" type="ORF">CLV47_103243</name>
</gene>
<dbReference type="PANTHER" id="PTHR16301:SF20">
    <property type="entry name" value="IMPACT FAMILY MEMBER YIGZ"/>
    <property type="match status" value="1"/>
</dbReference>
<comment type="similarity">
    <text evidence="1">Belongs to the IMPACT family.</text>
</comment>
<evidence type="ECO:0000259" key="3">
    <source>
        <dbReference type="Pfam" id="PF09186"/>
    </source>
</evidence>
<dbReference type="RefSeq" id="WP_106348139.1">
    <property type="nucleotide sequence ID" value="NZ_PVUE01000003.1"/>
</dbReference>
<dbReference type="GO" id="GO:0006446">
    <property type="term" value="P:regulation of translational initiation"/>
    <property type="evidence" value="ECO:0007669"/>
    <property type="project" value="TreeGrafter"/>
</dbReference>
<feature type="domain" description="UPF0029" evidence="3">
    <location>
        <begin position="147"/>
        <end position="187"/>
    </location>
</feature>
<evidence type="ECO:0000259" key="2">
    <source>
        <dbReference type="Pfam" id="PF01205"/>
    </source>
</evidence>
<dbReference type="Gene3D" id="3.30.230.30">
    <property type="entry name" value="Impact, N-terminal domain"/>
    <property type="match status" value="1"/>
</dbReference>
<dbReference type="InterPro" id="IPR020569">
    <property type="entry name" value="UPF0029_Impact_CS"/>
</dbReference>
<organism evidence="4 5">
    <name type="scientific">Antricoccus suffuscus</name>
    <dbReference type="NCBI Taxonomy" id="1629062"/>
    <lineage>
        <taxon>Bacteria</taxon>
        <taxon>Bacillati</taxon>
        <taxon>Actinomycetota</taxon>
        <taxon>Actinomycetes</taxon>
        <taxon>Geodermatophilales</taxon>
        <taxon>Antricoccaceae</taxon>
        <taxon>Antricoccus</taxon>
    </lineage>
</organism>
<dbReference type="InterPro" id="IPR015269">
    <property type="entry name" value="UPF0029_Impact_C"/>
</dbReference>
<dbReference type="AlphaFoldDB" id="A0A2T1A3K0"/>
<dbReference type="NCBIfam" id="TIGR00257">
    <property type="entry name" value="IMPACT_YIGZ"/>
    <property type="match status" value="1"/>
</dbReference>
<keyword evidence="5" id="KW-1185">Reference proteome</keyword>
<dbReference type="EMBL" id="PVUE01000003">
    <property type="protein sequence ID" value="PRZ43185.1"/>
    <property type="molecule type" value="Genomic_DNA"/>
</dbReference>
<dbReference type="InterPro" id="IPR036956">
    <property type="entry name" value="Impact_N_sf"/>
</dbReference>
<dbReference type="GO" id="GO:0005737">
    <property type="term" value="C:cytoplasm"/>
    <property type="evidence" value="ECO:0007669"/>
    <property type="project" value="TreeGrafter"/>
</dbReference>
<dbReference type="OrthoDB" id="9813771at2"/>
<accession>A0A2T1A3K0</accession>
<dbReference type="InterPro" id="IPR020568">
    <property type="entry name" value="Ribosomal_Su5_D2-typ_SF"/>
</dbReference>
<evidence type="ECO:0000313" key="5">
    <source>
        <dbReference type="Proteomes" id="UP000237752"/>
    </source>
</evidence>
<dbReference type="PROSITE" id="PS00910">
    <property type="entry name" value="UPF0029"/>
    <property type="match status" value="1"/>
</dbReference>
<sequence>MTVVSYHTVAADVDAEIEVKKSRFLARVRRIESEADARAVIDGCRKEFWDARHHCSAYVIGPGADLTRSNDDGEPSGTAGAPMLQTIAGRSLSDVVAVVTRYFGGTLLGAGGLVRAYSEAVAEGLDRAGVVRRTKRQVVEIRVAPAVVGKIENLVRAKGFGIVGTSYAESATLAVGIPHGRLGELRAVLAGEGEYAVTGEAWTDEPATSQ</sequence>
<comment type="caution">
    <text evidence="4">The sequence shown here is derived from an EMBL/GenBank/DDBJ whole genome shotgun (WGS) entry which is preliminary data.</text>
</comment>
<dbReference type="Pfam" id="PF09186">
    <property type="entry name" value="DUF1949"/>
    <property type="match status" value="1"/>
</dbReference>
<dbReference type="Proteomes" id="UP000237752">
    <property type="component" value="Unassembled WGS sequence"/>
</dbReference>
<name>A0A2T1A3K0_9ACTN</name>
<evidence type="ECO:0000256" key="1">
    <source>
        <dbReference type="ARBA" id="ARBA00007665"/>
    </source>
</evidence>
<reference evidence="4 5" key="1">
    <citation type="submission" date="2018-03" db="EMBL/GenBank/DDBJ databases">
        <title>Genomic Encyclopedia of Archaeal and Bacterial Type Strains, Phase II (KMG-II): from individual species to whole genera.</title>
        <authorList>
            <person name="Goeker M."/>
        </authorList>
    </citation>
    <scope>NUCLEOTIDE SEQUENCE [LARGE SCALE GENOMIC DNA]</scope>
    <source>
        <strain evidence="4 5">DSM 100065</strain>
    </source>
</reference>
<dbReference type="InterPro" id="IPR015796">
    <property type="entry name" value="Impact_YigZ-like"/>
</dbReference>
<dbReference type="InterPro" id="IPR001498">
    <property type="entry name" value="Impact_N"/>
</dbReference>
<proteinExistence type="inferred from homology"/>
<evidence type="ECO:0000313" key="4">
    <source>
        <dbReference type="EMBL" id="PRZ43185.1"/>
    </source>
</evidence>
<dbReference type="SUPFAM" id="SSF54211">
    <property type="entry name" value="Ribosomal protein S5 domain 2-like"/>
    <property type="match status" value="1"/>
</dbReference>
<feature type="domain" description="Impact N-terminal" evidence="2">
    <location>
        <begin position="20"/>
        <end position="124"/>
    </location>
</feature>